<evidence type="ECO:0000256" key="14">
    <source>
        <dbReference type="PIRNR" id="PIRNR000209"/>
    </source>
</evidence>
<comment type="catalytic activity">
    <reaction evidence="14">
        <text>an organic molecule + reduced [NADPH--hemoprotein reductase] + O2 = an alcohol + oxidized [NADPH--hemoprotein reductase] + H2O + H(+)</text>
        <dbReference type="Rhea" id="RHEA:17149"/>
        <dbReference type="Rhea" id="RHEA-COMP:11964"/>
        <dbReference type="Rhea" id="RHEA-COMP:11965"/>
        <dbReference type="ChEBI" id="CHEBI:15377"/>
        <dbReference type="ChEBI" id="CHEBI:15378"/>
        <dbReference type="ChEBI" id="CHEBI:15379"/>
        <dbReference type="ChEBI" id="CHEBI:30879"/>
        <dbReference type="ChEBI" id="CHEBI:57618"/>
        <dbReference type="ChEBI" id="CHEBI:58210"/>
        <dbReference type="ChEBI" id="CHEBI:142491"/>
        <dbReference type="EC" id="1.14.14.1"/>
    </reaction>
</comment>
<dbReference type="InterPro" id="IPR017938">
    <property type="entry name" value="Riboflavin_synthase-like_b-brl"/>
</dbReference>
<evidence type="ECO:0000313" key="20">
    <source>
        <dbReference type="RefSeq" id="XP_033576724.1"/>
    </source>
</evidence>
<dbReference type="Proteomes" id="UP000504636">
    <property type="component" value="Unplaced"/>
</dbReference>
<keyword evidence="13 14" id="KW-0503">Monooxygenase</keyword>
<dbReference type="InterPro" id="IPR001433">
    <property type="entry name" value="OxRdtase_FAD/NAD-bd"/>
</dbReference>
<evidence type="ECO:0000256" key="12">
    <source>
        <dbReference type="ARBA" id="ARBA00023004"/>
    </source>
</evidence>
<dbReference type="GeneID" id="54455563"/>
<evidence type="ECO:0000313" key="19">
    <source>
        <dbReference type="Proteomes" id="UP000504636"/>
    </source>
</evidence>
<dbReference type="InterPro" id="IPR017927">
    <property type="entry name" value="FAD-bd_FR_type"/>
</dbReference>
<dbReference type="InterPro" id="IPR036396">
    <property type="entry name" value="Cyt_P450_sf"/>
</dbReference>
<evidence type="ECO:0000256" key="11">
    <source>
        <dbReference type="ARBA" id="ARBA00023002"/>
    </source>
</evidence>
<keyword evidence="10 14" id="KW-0249">Electron transport</keyword>
<dbReference type="Pfam" id="PF00667">
    <property type="entry name" value="FAD_binding_1"/>
    <property type="match status" value="1"/>
</dbReference>
<keyword evidence="12 14" id="KW-0408">Iron</keyword>
<feature type="domain" description="FAD-binding FR-type" evidence="17">
    <location>
        <begin position="688"/>
        <end position="916"/>
    </location>
</feature>
<reference evidence="18 20" key="1">
    <citation type="journal article" date="2020" name="Stud. Mycol.">
        <title>101 Dothideomycetes genomes: a test case for predicting lifestyles and emergence of pathogens.</title>
        <authorList>
            <person name="Haridas S."/>
            <person name="Albert R."/>
            <person name="Binder M."/>
            <person name="Bloem J."/>
            <person name="Labutti K."/>
            <person name="Salamov A."/>
            <person name="Andreopoulos B."/>
            <person name="Baker S."/>
            <person name="Barry K."/>
            <person name="Bills G."/>
            <person name="Bluhm B."/>
            <person name="Cannon C."/>
            <person name="Castanera R."/>
            <person name="Culley D."/>
            <person name="Daum C."/>
            <person name="Ezra D."/>
            <person name="Gonzalez J."/>
            <person name="Henrissat B."/>
            <person name="Kuo A."/>
            <person name="Liang C."/>
            <person name="Lipzen A."/>
            <person name="Lutzoni F."/>
            <person name="Magnuson J."/>
            <person name="Mondo S."/>
            <person name="Nolan M."/>
            <person name="Ohm R."/>
            <person name="Pangilinan J."/>
            <person name="Park H.-J."/>
            <person name="Ramirez L."/>
            <person name="Alfaro M."/>
            <person name="Sun H."/>
            <person name="Tritt A."/>
            <person name="Yoshinaga Y."/>
            <person name="Zwiers L.-H."/>
            <person name="Turgeon B."/>
            <person name="Goodwin S."/>
            <person name="Spatafora J."/>
            <person name="Crous P."/>
            <person name="Grigoriev I."/>
        </authorList>
    </citation>
    <scope>NUCLEOTIDE SEQUENCE</scope>
    <source>
        <strain evidence="18 20">CBS 304.34</strain>
    </source>
</reference>
<dbReference type="InterPro" id="IPR023206">
    <property type="entry name" value="Bifunctional_P450_P450_red"/>
</dbReference>
<dbReference type="OrthoDB" id="1470350at2759"/>
<evidence type="ECO:0000256" key="6">
    <source>
        <dbReference type="ARBA" id="ARBA00022643"/>
    </source>
</evidence>
<dbReference type="PIRSF" id="PIRSF000209">
    <property type="entry name" value="Bifunctional_P450_P450R"/>
    <property type="match status" value="1"/>
</dbReference>
<evidence type="ECO:0000256" key="8">
    <source>
        <dbReference type="ARBA" id="ARBA00022827"/>
    </source>
</evidence>
<evidence type="ECO:0000256" key="7">
    <source>
        <dbReference type="ARBA" id="ARBA00022723"/>
    </source>
</evidence>
<dbReference type="RefSeq" id="XP_033576724.1">
    <property type="nucleotide sequence ID" value="XM_033714670.1"/>
</dbReference>
<dbReference type="PRINTS" id="PR00385">
    <property type="entry name" value="P450"/>
</dbReference>
<keyword evidence="8 14" id="KW-0274">FAD</keyword>
<dbReference type="SUPFAM" id="SSF52218">
    <property type="entry name" value="Flavoproteins"/>
    <property type="match status" value="1"/>
</dbReference>
<comment type="similarity">
    <text evidence="2 14">In the N-terminal section; belongs to the cytochrome P450 family.</text>
</comment>
<proteinExistence type="inferred from homology"/>
<dbReference type="GO" id="GO:0005506">
    <property type="term" value="F:iron ion binding"/>
    <property type="evidence" value="ECO:0007669"/>
    <property type="project" value="UniProtKB-UniRule"/>
</dbReference>
<evidence type="ECO:0000256" key="1">
    <source>
        <dbReference type="ARBA" id="ARBA00001971"/>
    </source>
</evidence>
<comment type="cofactor">
    <cofactor evidence="14">
        <name>FAD</name>
        <dbReference type="ChEBI" id="CHEBI:57692"/>
    </cofactor>
    <cofactor evidence="14">
        <name>FMN</name>
        <dbReference type="ChEBI" id="CHEBI:58210"/>
    </cofactor>
</comment>
<dbReference type="GO" id="GO:0010181">
    <property type="term" value="F:FMN binding"/>
    <property type="evidence" value="ECO:0007669"/>
    <property type="project" value="UniProtKB-UniRule"/>
</dbReference>
<comment type="catalytic activity">
    <reaction evidence="14">
        <text>2 oxidized [cytochrome P450] + NADPH = 2 reduced [cytochrome P450] + NADP(+) + H(+)</text>
        <dbReference type="Rhea" id="RHEA:24040"/>
        <dbReference type="Rhea" id="RHEA-COMP:14627"/>
        <dbReference type="Rhea" id="RHEA-COMP:14628"/>
        <dbReference type="ChEBI" id="CHEBI:15378"/>
        <dbReference type="ChEBI" id="CHEBI:55376"/>
        <dbReference type="ChEBI" id="CHEBI:57783"/>
        <dbReference type="ChEBI" id="CHEBI:58349"/>
        <dbReference type="ChEBI" id="CHEBI:60344"/>
        <dbReference type="EC" id="1.6.2.4"/>
    </reaction>
</comment>
<dbReference type="GO" id="GO:0020037">
    <property type="term" value="F:heme binding"/>
    <property type="evidence" value="ECO:0007669"/>
    <property type="project" value="UniProtKB-UniRule"/>
</dbReference>
<keyword evidence="6 14" id="KW-0288">FMN</keyword>
<dbReference type="InterPro" id="IPR029039">
    <property type="entry name" value="Flavoprotein-like_sf"/>
</dbReference>
<dbReference type="CDD" id="cd06206">
    <property type="entry name" value="bifunctional_CYPOR"/>
    <property type="match status" value="1"/>
</dbReference>
<dbReference type="GO" id="GO:0050660">
    <property type="term" value="F:flavin adenine dinucleotide binding"/>
    <property type="evidence" value="ECO:0007669"/>
    <property type="project" value="TreeGrafter"/>
</dbReference>
<evidence type="ECO:0000256" key="3">
    <source>
        <dbReference type="ARBA" id="ARBA00022448"/>
    </source>
</evidence>
<dbReference type="FunFam" id="1.10.630.10:FF:000040">
    <property type="entry name" value="Bifunctional cytochrome P450/NADPH--P450 reductase"/>
    <property type="match status" value="1"/>
</dbReference>
<dbReference type="Pfam" id="PF00067">
    <property type="entry name" value="p450"/>
    <property type="match status" value="1"/>
</dbReference>
<dbReference type="PRINTS" id="PR00463">
    <property type="entry name" value="EP450I"/>
</dbReference>
<dbReference type="SUPFAM" id="SSF52343">
    <property type="entry name" value="Ferredoxin reductase-like, C-terminal NADP-linked domain"/>
    <property type="match status" value="1"/>
</dbReference>
<name>A0A6A6YLT3_9PEZI</name>
<dbReference type="GO" id="GO:0005829">
    <property type="term" value="C:cytosol"/>
    <property type="evidence" value="ECO:0007669"/>
    <property type="project" value="TreeGrafter"/>
</dbReference>
<reference evidence="20" key="3">
    <citation type="submission" date="2025-04" db="UniProtKB">
        <authorList>
            <consortium name="RefSeq"/>
        </authorList>
    </citation>
    <scope>IDENTIFICATION</scope>
    <source>
        <strain evidence="20">CBS 304.34</strain>
    </source>
</reference>
<evidence type="ECO:0000256" key="5">
    <source>
        <dbReference type="ARBA" id="ARBA00022630"/>
    </source>
</evidence>
<evidence type="ECO:0000256" key="9">
    <source>
        <dbReference type="ARBA" id="ARBA00022857"/>
    </source>
</evidence>
<dbReference type="GO" id="GO:0003958">
    <property type="term" value="F:NADPH-hemoprotein reductase activity"/>
    <property type="evidence" value="ECO:0007669"/>
    <property type="project" value="UniProtKB-UniRule"/>
</dbReference>
<dbReference type="Gene3D" id="1.10.630.10">
    <property type="entry name" value="Cytochrome P450"/>
    <property type="match status" value="1"/>
</dbReference>
<dbReference type="SUPFAM" id="SSF48264">
    <property type="entry name" value="Cytochrome P450"/>
    <property type="match status" value="1"/>
</dbReference>
<evidence type="ECO:0000313" key="18">
    <source>
        <dbReference type="EMBL" id="KAF2809760.1"/>
    </source>
</evidence>
<dbReference type="PANTHER" id="PTHR19384:SF127">
    <property type="entry name" value="BIFUNCTIONAL CYTOCHROME P450_NADPH--P450 REDUCTASE"/>
    <property type="match status" value="1"/>
</dbReference>
<accession>A0A6A6YLT3</accession>
<keyword evidence="4 14" id="KW-0349">Heme</keyword>
<organism evidence="18">
    <name type="scientific">Mytilinidion resinicola</name>
    <dbReference type="NCBI Taxonomy" id="574789"/>
    <lineage>
        <taxon>Eukaryota</taxon>
        <taxon>Fungi</taxon>
        <taxon>Dikarya</taxon>
        <taxon>Ascomycota</taxon>
        <taxon>Pezizomycotina</taxon>
        <taxon>Dothideomycetes</taxon>
        <taxon>Pleosporomycetidae</taxon>
        <taxon>Mytilinidiales</taxon>
        <taxon>Mytilinidiaceae</taxon>
        <taxon>Mytilinidion</taxon>
    </lineage>
</organism>
<evidence type="ECO:0000259" key="17">
    <source>
        <dbReference type="PROSITE" id="PS51384"/>
    </source>
</evidence>
<evidence type="ECO:0000256" key="4">
    <source>
        <dbReference type="ARBA" id="ARBA00022617"/>
    </source>
</evidence>
<evidence type="ECO:0000256" key="15">
    <source>
        <dbReference type="PIRSR" id="PIRSR000209-1"/>
    </source>
</evidence>
<dbReference type="PANTHER" id="PTHR19384">
    <property type="entry name" value="NITRIC OXIDE SYNTHASE-RELATED"/>
    <property type="match status" value="1"/>
</dbReference>
<keyword evidence="5 14" id="KW-0285">Flavoprotein</keyword>
<dbReference type="InterPro" id="IPR002401">
    <property type="entry name" value="Cyt_P450_E_grp-I"/>
</dbReference>
<dbReference type="Pfam" id="PF00258">
    <property type="entry name" value="Flavodoxin_1"/>
    <property type="match status" value="1"/>
</dbReference>
<comment type="cofactor">
    <cofactor evidence="1 14 15">
        <name>heme</name>
        <dbReference type="ChEBI" id="CHEBI:30413"/>
    </cofactor>
</comment>
<dbReference type="EC" id="1.6.2.4" evidence="14"/>
<dbReference type="GO" id="GO:0070330">
    <property type="term" value="F:aromatase activity"/>
    <property type="evidence" value="ECO:0007669"/>
    <property type="project" value="UniProtKB-UniRule"/>
</dbReference>
<dbReference type="PROSITE" id="PS50902">
    <property type="entry name" value="FLAVODOXIN_LIKE"/>
    <property type="match status" value="1"/>
</dbReference>
<keyword evidence="3 14" id="KW-0813">Transport</keyword>
<dbReference type="InterPro" id="IPR017972">
    <property type="entry name" value="Cyt_P450_CS"/>
</dbReference>
<dbReference type="Gene3D" id="2.40.30.10">
    <property type="entry name" value="Translation factors"/>
    <property type="match status" value="1"/>
</dbReference>
<dbReference type="Gene3D" id="3.40.50.360">
    <property type="match status" value="1"/>
</dbReference>
<dbReference type="EC" id="1.14.14.1" evidence="14"/>
<protein>
    <recommendedName>
        <fullName evidence="14">Bifunctional cytochrome P450/NADPH--P450 reductase</fullName>
    </recommendedName>
    <domain>
        <recommendedName>
            <fullName evidence="14">Cytochrome P450</fullName>
            <ecNumber evidence="14">1.14.14.1</ecNumber>
        </recommendedName>
    </domain>
    <domain>
        <recommendedName>
            <fullName evidence="14">NADPH--cytochrome P450 reductase</fullName>
            <ecNumber evidence="14">1.6.2.4</ecNumber>
        </recommendedName>
    </domain>
</protein>
<dbReference type="Pfam" id="PF00175">
    <property type="entry name" value="NAD_binding_1"/>
    <property type="match status" value="1"/>
</dbReference>
<feature type="binding site" description="axial binding residue" evidence="15">
    <location>
        <position position="411"/>
    </location>
    <ligand>
        <name>heme</name>
        <dbReference type="ChEBI" id="CHEBI:30413"/>
    </ligand>
    <ligandPart>
        <name>Fe</name>
        <dbReference type="ChEBI" id="CHEBI:18248"/>
    </ligandPart>
</feature>
<sequence>MVKEIPSPKGLPFVGNLFDLNDEVPTRALERLADQYGPIFKLRTLGRERIIVADHELFEEVCDETRFCKATGGGLASLSSGSGGPKGLFTAPSEKDTDWAQAHRILMPAFGPISVRGMFDEMLDIAEQLVLKFARLGEAYKIPATDDFTRLTLDTIALASMDYRFNSFYTDGMHPFVEAMTRTLQGGQARMRTPHIVQMFMFSANEQMRKDSEFQTRLAVDMVQHRRDNPTPKKDLLNTMIYGKDPKTGEGMRDELIAANMVTFLIAGHETTSGLLSFTFYNLLKNPDTFFKAQQEVDRVIGKERLTVDHLKELHYLNAVLRETLRLTPTAPGFTRRPRDENKEDPVIIGKGDYVLEKDASVFCLLGKIQKDPKVYGEDANSFRPERMLDEAFEKLPQCAWKPFGTGMRGCIGRPFAWQEALLVTAILLQKFNFKMDDPSYELQIKSTLTIKPKDFYMRASLRPGITPTSLQQSLSALLGETKVGELQEAHESKEPKQDGNCKKLTILYGSNTGTCQALAQRLTSDARQHGYEASVADLDSAVDKLPKDQPVVILTASYEGEPTDNAAYFFAWLQSVTGDKMFDGVNFAVFGCGHSDWAATYQRIPTLIESLLESHGATKFADRGCANAAQGDIFSDFDAWADHTFWPSLLSTFGSNASNEEAGVAAPPRSKVEMEISTDMRSSQLQQSVLQGTVVSAKILTSPGEPEKRHLEVQLPEGTEYEAGDYLAVLPLNPDESVKRVLARYALPWDATVTVKSGGPVNLPENTPMSAFKLLEGFVELSMPATKKNVEACMNYTDHEGTKSALSSLSSSDYHTVIDQRVSLLDLQDQYPRINLPFAEFLAMLPPMRLRHYSISSSPLCNPSTCVITYGVIDAESLSGQGRFVGVAGSYLSNVRKDDQIQVSVRKSNKSFHLPSNTDTPLIMFAAGTGLAPFRGFVEERASLLSTGRRLAPALLFIGCRSRTADRLYGDELDEWAKVGAVDLRYAFSRESDASEGCKYVQDRMLQDKEDLVGLWDQGAKVFVCGSPSMVEGVRGAALQLVKEGKAQEGLEATKEESEAWLRGLRNERISVDVFA</sequence>
<dbReference type="InterPro" id="IPR039261">
    <property type="entry name" value="FNR_nucleotide-bd"/>
</dbReference>
<gene>
    <name evidence="18 20" type="ORF">BDZ99DRAFT_36043</name>
</gene>
<keyword evidence="11 14" id="KW-0560">Oxidoreductase</keyword>
<evidence type="ECO:0000259" key="16">
    <source>
        <dbReference type="PROSITE" id="PS50902"/>
    </source>
</evidence>
<dbReference type="InterPro" id="IPR001128">
    <property type="entry name" value="Cyt_P450"/>
</dbReference>
<dbReference type="PROSITE" id="PS00086">
    <property type="entry name" value="CYTOCHROME_P450"/>
    <property type="match status" value="1"/>
</dbReference>
<dbReference type="AlphaFoldDB" id="A0A6A6YLT3"/>
<feature type="domain" description="Flavodoxin-like" evidence="16">
    <location>
        <begin position="505"/>
        <end position="646"/>
    </location>
</feature>
<dbReference type="InterPro" id="IPR023173">
    <property type="entry name" value="NADPH_Cyt_P450_Rdtase_alpha"/>
</dbReference>
<dbReference type="Gene3D" id="3.40.50.80">
    <property type="entry name" value="Nucleotide-binding domain of ferredoxin-NADP reductase (FNR) module"/>
    <property type="match status" value="1"/>
</dbReference>
<reference evidence="20" key="2">
    <citation type="submission" date="2020-04" db="EMBL/GenBank/DDBJ databases">
        <authorList>
            <consortium name="NCBI Genome Project"/>
        </authorList>
    </citation>
    <scope>NUCLEOTIDE SEQUENCE</scope>
    <source>
        <strain evidence="20">CBS 304.34</strain>
    </source>
</reference>
<dbReference type="Gene3D" id="1.20.990.10">
    <property type="entry name" value="NADPH-cytochrome p450 Reductase, Chain A, domain 3"/>
    <property type="match status" value="1"/>
</dbReference>
<evidence type="ECO:0000256" key="13">
    <source>
        <dbReference type="ARBA" id="ARBA00023033"/>
    </source>
</evidence>
<dbReference type="InterPro" id="IPR008254">
    <property type="entry name" value="Flavodoxin/NO_synth"/>
</dbReference>
<dbReference type="EMBL" id="MU003701">
    <property type="protein sequence ID" value="KAF2809760.1"/>
    <property type="molecule type" value="Genomic_DNA"/>
</dbReference>
<keyword evidence="7 14" id="KW-0479">Metal-binding</keyword>
<evidence type="ECO:0000256" key="2">
    <source>
        <dbReference type="ARBA" id="ARBA00010018"/>
    </source>
</evidence>
<dbReference type="PROSITE" id="PS51384">
    <property type="entry name" value="FAD_FR"/>
    <property type="match status" value="1"/>
</dbReference>
<keyword evidence="19" id="KW-1185">Reference proteome</keyword>
<keyword evidence="9 14" id="KW-0521">NADP</keyword>
<dbReference type="InterPro" id="IPR003097">
    <property type="entry name" value="CysJ-like_FAD-binding"/>
</dbReference>
<dbReference type="CDD" id="cd11068">
    <property type="entry name" value="CYP120A1"/>
    <property type="match status" value="1"/>
</dbReference>
<dbReference type="SUPFAM" id="SSF63380">
    <property type="entry name" value="Riboflavin synthase domain-like"/>
    <property type="match status" value="1"/>
</dbReference>
<evidence type="ECO:0000256" key="10">
    <source>
        <dbReference type="ARBA" id="ARBA00022982"/>
    </source>
</evidence>